<evidence type="ECO:0000313" key="3">
    <source>
        <dbReference type="Proteomes" id="UP001380365"/>
    </source>
</evidence>
<dbReference type="RefSeq" id="WP_339538162.1">
    <property type="nucleotide sequence ID" value="NZ_JBBGZA010000001.1"/>
</dbReference>
<protein>
    <submittedName>
        <fullName evidence="2">PepSY domain-containing protein</fullName>
    </submittedName>
</protein>
<dbReference type="PANTHER" id="PTHR34219:SF1">
    <property type="entry name" value="PEPSY DOMAIN-CONTAINING PROTEIN"/>
    <property type="match status" value="1"/>
</dbReference>
<feature type="transmembrane region" description="Helical" evidence="1">
    <location>
        <begin position="400"/>
        <end position="425"/>
    </location>
</feature>
<name>A0ABU8Q4Z4_9SPHN</name>
<feature type="transmembrane region" description="Helical" evidence="1">
    <location>
        <begin position="189"/>
        <end position="211"/>
    </location>
</feature>
<organism evidence="2 3">
    <name type="scientific">Sphingomonas molluscorum</name>
    <dbReference type="NCBI Taxonomy" id="418184"/>
    <lineage>
        <taxon>Bacteria</taxon>
        <taxon>Pseudomonadati</taxon>
        <taxon>Pseudomonadota</taxon>
        <taxon>Alphaproteobacteria</taxon>
        <taxon>Sphingomonadales</taxon>
        <taxon>Sphingomonadaceae</taxon>
        <taxon>Sphingomonas</taxon>
    </lineage>
</organism>
<keyword evidence="1" id="KW-1133">Transmembrane helix</keyword>
<feature type="transmembrane region" description="Helical" evidence="1">
    <location>
        <begin position="359"/>
        <end position="380"/>
    </location>
</feature>
<dbReference type="Proteomes" id="UP001380365">
    <property type="component" value="Unassembled WGS sequence"/>
</dbReference>
<sequence length="441" mass="47397">MATSAAATGGLYRAVWRWHFYAGLLVLPFLSWLAITGALYLYKPELERLIYPDLVTVQPMAAPLPLGTIVERVRRETGGVVAEVDRPASPAETWRMLVTTPEGRQRTAWVDPYRGTVLGLTRKGGALQTVRDLHSLILTGPIGNALIEAVGGWAILLVVTGVYLWWPRGGSPALRVRGTPAGRLFWRDLHAAIGIVAGAVVLFLAITGMPWTGTWGNALRGTIASQGLGRPEPPQASVMPGHGAHAGHDVAEALPWSLQEAPMPDGSHGDIGIDRAVALAARHGMTAPWVLSLPAAPGEPYLFSRTIRRAEDGRALYLDAGSGRVLQDARFPGFGAGAKLVEWGIATHKGEEYGEPNRLLMLFGCIAVVLLSITGAILWWKRRAPGTLAAPPRHPDRRAARALLVMMTVAGILFPLTGLTMLVALGIEGFLRMARTEPLQL</sequence>
<feature type="transmembrane region" description="Helical" evidence="1">
    <location>
        <begin position="145"/>
        <end position="166"/>
    </location>
</feature>
<dbReference type="Pfam" id="PF03929">
    <property type="entry name" value="PepSY_TM"/>
    <property type="match status" value="1"/>
</dbReference>
<evidence type="ECO:0000256" key="1">
    <source>
        <dbReference type="SAM" id="Phobius"/>
    </source>
</evidence>
<keyword evidence="1" id="KW-0812">Transmembrane</keyword>
<keyword evidence="3" id="KW-1185">Reference proteome</keyword>
<dbReference type="InterPro" id="IPR005625">
    <property type="entry name" value="PepSY-ass_TM"/>
</dbReference>
<dbReference type="PANTHER" id="PTHR34219">
    <property type="entry name" value="IRON-REGULATED INNER MEMBRANE PROTEIN-RELATED"/>
    <property type="match status" value="1"/>
</dbReference>
<keyword evidence="1" id="KW-0472">Membrane</keyword>
<evidence type="ECO:0000313" key="2">
    <source>
        <dbReference type="EMBL" id="MEJ5094807.1"/>
    </source>
</evidence>
<reference evidence="2 3" key="1">
    <citation type="submission" date="2023-12" db="EMBL/GenBank/DDBJ databases">
        <title>Gut-associated functions are favored during microbiome assembly across C. elegans life.</title>
        <authorList>
            <person name="Zimmermann J."/>
        </authorList>
    </citation>
    <scope>NUCLEOTIDE SEQUENCE [LARGE SCALE GENOMIC DNA]</scope>
    <source>
        <strain evidence="2 3">JUb134</strain>
    </source>
</reference>
<comment type="caution">
    <text evidence="2">The sequence shown here is derived from an EMBL/GenBank/DDBJ whole genome shotgun (WGS) entry which is preliminary data.</text>
</comment>
<dbReference type="EMBL" id="JBBGZA010000001">
    <property type="protein sequence ID" value="MEJ5094807.1"/>
    <property type="molecule type" value="Genomic_DNA"/>
</dbReference>
<proteinExistence type="predicted"/>
<accession>A0ABU8Q4Z4</accession>
<feature type="transmembrane region" description="Helical" evidence="1">
    <location>
        <begin position="20"/>
        <end position="42"/>
    </location>
</feature>
<gene>
    <name evidence="2" type="ORF">WH159_09690</name>
</gene>